<dbReference type="Ensembl" id="ENSCLAT00000003472.1">
    <property type="protein sequence ID" value="ENSCLAP00000003402.1"/>
    <property type="gene ID" value="ENSCLAG00000002436.1"/>
</dbReference>
<dbReference type="OMA" id="DEMQTSW"/>
<dbReference type="Proteomes" id="UP000694398">
    <property type="component" value="Unassembled WGS sequence"/>
</dbReference>
<feature type="compositionally biased region" description="Polar residues" evidence="1">
    <location>
        <begin position="134"/>
        <end position="144"/>
    </location>
</feature>
<evidence type="ECO:0000256" key="1">
    <source>
        <dbReference type="SAM" id="MobiDB-lite"/>
    </source>
</evidence>
<accession>A0A8C2UTA1</accession>
<reference evidence="2" key="1">
    <citation type="submission" date="2025-08" db="UniProtKB">
        <authorList>
            <consortium name="Ensembl"/>
        </authorList>
    </citation>
    <scope>IDENTIFICATION</scope>
</reference>
<dbReference type="AlphaFoldDB" id="A0A8C2UTA1"/>
<name>A0A8C2UTA1_CHILA</name>
<protein>
    <submittedName>
        <fullName evidence="2">Uncharacterized protein</fullName>
    </submittedName>
</protein>
<feature type="compositionally biased region" description="Basic and acidic residues" evidence="1">
    <location>
        <begin position="99"/>
        <end position="115"/>
    </location>
</feature>
<sequence>MSQQVPGNTGLLAWRRDHSQGVSYGLSLKWCWQPPSTVRMEKDPAAHRRHRPGPGAPPSGTAPGLSKAASEGPELQRSKSVGGLLQKGDPPSHLRRPRRELESEDQSHDPRRDADDASGQVDLEEDRKEKDQDAQGTLDPNSGKLQPETERSSTEASTKEEREGMGPCSREAEEDQELEPVKLVSLLEKEKPSAFVEIDLGDRAEEVITCAIREEMRAQMDAGDLSEDETKTSWVCCIPYTTRRKAKHGVVALEKS</sequence>
<keyword evidence="3" id="KW-1185">Reference proteome</keyword>
<dbReference type="PANTHER" id="PTHR39223">
    <property type="entry name" value="RIKEN CDNA 1700029H14 GENE"/>
    <property type="match status" value="1"/>
</dbReference>
<organism evidence="2 3">
    <name type="scientific">Chinchilla lanigera</name>
    <name type="common">Long-tailed chinchilla</name>
    <name type="synonym">Chinchilla villidera</name>
    <dbReference type="NCBI Taxonomy" id="34839"/>
    <lineage>
        <taxon>Eukaryota</taxon>
        <taxon>Metazoa</taxon>
        <taxon>Chordata</taxon>
        <taxon>Craniata</taxon>
        <taxon>Vertebrata</taxon>
        <taxon>Euteleostomi</taxon>
        <taxon>Mammalia</taxon>
        <taxon>Eutheria</taxon>
        <taxon>Euarchontoglires</taxon>
        <taxon>Glires</taxon>
        <taxon>Rodentia</taxon>
        <taxon>Hystricomorpha</taxon>
        <taxon>Chinchillidae</taxon>
        <taxon>Chinchilla</taxon>
    </lineage>
</organism>
<feature type="compositionally biased region" description="Basic and acidic residues" evidence="1">
    <location>
        <begin position="147"/>
        <end position="164"/>
    </location>
</feature>
<dbReference type="InterPro" id="IPR040020">
    <property type="entry name" value="C13orf46-like"/>
</dbReference>
<evidence type="ECO:0000313" key="3">
    <source>
        <dbReference type="Proteomes" id="UP000694398"/>
    </source>
</evidence>
<gene>
    <name evidence="2" type="primary">CUNH13orf46</name>
</gene>
<dbReference type="GeneTree" id="ENSGT00390000016480"/>
<feature type="region of interest" description="Disordered" evidence="1">
    <location>
        <begin position="33"/>
        <end position="178"/>
    </location>
</feature>
<evidence type="ECO:0000313" key="2">
    <source>
        <dbReference type="Ensembl" id="ENSCLAP00000003402.1"/>
    </source>
</evidence>
<proteinExistence type="predicted"/>
<reference evidence="2" key="2">
    <citation type="submission" date="2025-09" db="UniProtKB">
        <authorList>
            <consortium name="Ensembl"/>
        </authorList>
    </citation>
    <scope>IDENTIFICATION</scope>
</reference>
<dbReference type="PANTHER" id="PTHR39223:SF1">
    <property type="entry name" value="RIKEN CDNA 1700029H14 GENE"/>
    <property type="match status" value="1"/>
</dbReference>